<dbReference type="Proteomes" id="UP001177003">
    <property type="component" value="Chromosome 6"/>
</dbReference>
<keyword evidence="5" id="KW-0375">Hydrogen ion transport</keyword>
<dbReference type="EC" id="7.1.2.2" evidence="2"/>
<keyword evidence="4" id="KW-0547">Nucleotide-binding</keyword>
<protein>
    <recommendedName>
        <fullName evidence="2">H(+)-transporting two-sector ATPase</fullName>
        <ecNumber evidence="2">7.1.2.2</ecNumber>
    </recommendedName>
</protein>
<dbReference type="SUPFAM" id="SSF50615">
    <property type="entry name" value="N-terminal domain of alpha and beta subunits of F1 ATP synthase"/>
    <property type="match status" value="1"/>
</dbReference>
<dbReference type="InterPro" id="IPR042079">
    <property type="entry name" value="ATP_synt_F1_beta_sf"/>
</dbReference>
<feature type="region of interest" description="Disordered" evidence="9">
    <location>
        <begin position="1"/>
        <end position="40"/>
    </location>
</feature>
<evidence type="ECO:0000313" key="12">
    <source>
        <dbReference type="Proteomes" id="UP001177003"/>
    </source>
</evidence>
<keyword evidence="12" id="KW-1185">Reference proteome</keyword>
<name>A0AA36ECQ6_LACSI</name>
<evidence type="ECO:0000256" key="2">
    <source>
        <dbReference type="ARBA" id="ARBA00012473"/>
    </source>
</evidence>
<dbReference type="AlphaFoldDB" id="A0AA36ECQ6"/>
<dbReference type="Pfam" id="PF02874">
    <property type="entry name" value="ATP-synt_ab_N"/>
    <property type="match status" value="1"/>
</dbReference>
<evidence type="ECO:0000256" key="3">
    <source>
        <dbReference type="ARBA" id="ARBA00022448"/>
    </source>
</evidence>
<comment type="similarity">
    <text evidence="1">Belongs to the ATPase alpha/beta chains family.</text>
</comment>
<dbReference type="Gene3D" id="2.40.10.170">
    <property type="match status" value="1"/>
</dbReference>
<keyword evidence="7" id="KW-0406">Ion transport</keyword>
<dbReference type="InterPro" id="IPR036121">
    <property type="entry name" value="ATPase_F1/V1/A1_a/bsu_N_sf"/>
</dbReference>
<accession>A0AA36ECQ6</accession>
<dbReference type="PANTHER" id="PTHR15184:SF80">
    <property type="entry name" value="ATP SYNTHASE SUBUNIT BETA-1, MITOCHONDRIAL-RELATED"/>
    <property type="match status" value="1"/>
</dbReference>
<dbReference type="GO" id="GO:0046933">
    <property type="term" value="F:proton-transporting ATP synthase activity, rotational mechanism"/>
    <property type="evidence" value="ECO:0007669"/>
    <property type="project" value="TreeGrafter"/>
</dbReference>
<evidence type="ECO:0000256" key="9">
    <source>
        <dbReference type="SAM" id="MobiDB-lite"/>
    </source>
</evidence>
<evidence type="ECO:0000256" key="4">
    <source>
        <dbReference type="ARBA" id="ARBA00022741"/>
    </source>
</evidence>
<sequence length="168" mass="17994">MASRRLAASFSSTPSFIDHQPNLHLPTPPEPHALSQSHPSPTGNFLNYVVNYATSATATPIKLAATTPEVLDNSIRLVLEAAQHLGENMVRTIAMDGIEGLACGQRVLNTGSPITVPVGRGTLVHIINAIGDPIDHRGDISWYESHNLTNSRARCNVKANCPKGENIS</sequence>
<evidence type="ECO:0000256" key="8">
    <source>
        <dbReference type="ARBA" id="ARBA00048383"/>
    </source>
</evidence>
<dbReference type="GO" id="GO:0005524">
    <property type="term" value="F:ATP binding"/>
    <property type="evidence" value="ECO:0007669"/>
    <property type="project" value="UniProtKB-KW"/>
</dbReference>
<dbReference type="EMBL" id="OX465082">
    <property type="protein sequence ID" value="CAI9291626.1"/>
    <property type="molecule type" value="Genomic_DNA"/>
</dbReference>
<dbReference type="Gene3D" id="3.40.50.300">
    <property type="entry name" value="P-loop containing nucleotide triphosphate hydrolases"/>
    <property type="match status" value="1"/>
</dbReference>
<organism evidence="11 12">
    <name type="scientific">Lactuca saligna</name>
    <name type="common">Willowleaf lettuce</name>
    <dbReference type="NCBI Taxonomy" id="75948"/>
    <lineage>
        <taxon>Eukaryota</taxon>
        <taxon>Viridiplantae</taxon>
        <taxon>Streptophyta</taxon>
        <taxon>Embryophyta</taxon>
        <taxon>Tracheophyta</taxon>
        <taxon>Spermatophyta</taxon>
        <taxon>Magnoliopsida</taxon>
        <taxon>eudicotyledons</taxon>
        <taxon>Gunneridae</taxon>
        <taxon>Pentapetalae</taxon>
        <taxon>asterids</taxon>
        <taxon>campanulids</taxon>
        <taxon>Asterales</taxon>
        <taxon>Asteraceae</taxon>
        <taxon>Cichorioideae</taxon>
        <taxon>Cichorieae</taxon>
        <taxon>Lactucinae</taxon>
        <taxon>Lactuca</taxon>
    </lineage>
</organism>
<dbReference type="GO" id="GO:0005739">
    <property type="term" value="C:mitochondrion"/>
    <property type="evidence" value="ECO:0007669"/>
    <property type="project" value="GOC"/>
</dbReference>
<evidence type="ECO:0000256" key="1">
    <source>
        <dbReference type="ARBA" id="ARBA00008936"/>
    </source>
</evidence>
<gene>
    <name evidence="11" type="ORF">LSALG_LOCUS30753</name>
</gene>
<keyword evidence="6" id="KW-0067">ATP-binding</keyword>
<dbReference type="InterPro" id="IPR004100">
    <property type="entry name" value="ATPase_F1/V1/A1_a/bsu_N"/>
</dbReference>
<evidence type="ECO:0000256" key="6">
    <source>
        <dbReference type="ARBA" id="ARBA00022840"/>
    </source>
</evidence>
<feature type="domain" description="ATPase F1/V1/A1 complex alpha/beta subunit N-terminal" evidence="10">
    <location>
        <begin position="75"/>
        <end position="111"/>
    </location>
</feature>
<dbReference type="PANTHER" id="PTHR15184">
    <property type="entry name" value="ATP SYNTHASE"/>
    <property type="match status" value="1"/>
</dbReference>
<keyword evidence="3" id="KW-0813">Transport</keyword>
<dbReference type="InterPro" id="IPR050053">
    <property type="entry name" value="ATPase_alpha/beta_chains"/>
</dbReference>
<evidence type="ECO:0000313" key="11">
    <source>
        <dbReference type="EMBL" id="CAI9291626.1"/>
    </source>
</evidence>
<evidence type="ECO:0000259" key="10">
    <source>
        <dbReference type="Pfam" id="PF02874"/>
    </source>
</evidence>
<dbReference type="GO" id="GO:0042776">
    <property type="term" value="P:proton motive force-driven mitochondrial ATP synthesis"/>
    <property type="evidence" value="ECO:0007669"/>
    <property type="project" value="TreeGrafter"/>
</dbReference>
<evidence type="ECO:0000256" key="5">
    <source>
        <dbReference type="ARBA" id="ARBA00022781"/>
    </source>
</evidence>
<dbReference type="Gene3D" id="1.10.10.910">
    <property type="entry name" value="ATP synthase, F1 beta subunit"/>
    <property type="match status" value="1"/>
</dbReference>
<reference evidence="11" key="1">
    <citation type="submission" date="2023-04" db="EMBL/GenBank/DDBJ databases">
        <authorList>
            <person name="Vijverberg K."/>
            <person name="Xiong W."/>
            <person name="Schranz E."/>
        </authorList>
    </citation>
    <scope>NUCLEOTIDE SEQUENCE</scope>
</reference>
<proteinExistence type="inferred from homology"/>
<comment type="catalytic activity">
    <reaction evidence="8">
        <text>ATP + H2O + 4 H(+)(in) = ADP + phosphate + 5 H(+)(out)</text>
        <dbReference type="Rhea" id="RHEA:57720"/>
        <dbReference type="ChEBI" id="CHEBI:15377"/>
        <dbReference type="ChEBI" id="CHEBI:15378"/>
        <dbReference type="ChEBI" id="CHEBI:30616"/>
        <dbReference type="ChEBI" id="CHEBI:43474"/>
        <dbReference type="ChEBI" id="CHEBI:456216"/>
        <dbReference type="EC" id="7.1.2.2"/>
    </reaction>
</comment>
<evidence type="ECO:0000256" key="7">
    <source>
        <dbReference type="ARBA" id="ARBA00023065"/>
    </source>
</evidence>
<dbReference type="InterPro" id="IPR027417">
    <property type="entry name" value="P-loop_NTPase"/>
</dbReference>